<dbReference type="PANTHER" id="PTHR42933:SF3">
    <property type="entry name" value="TYPE I RESTRICTION ENZYME MJAVIII METHYLASE SUBUNIT"/>
    <property type="match status" value="1"/>
</dbReference>
<comment type="caution">
    <text evidence="9">The sequence shown here is derived from an EMBL/GenBank/DDBJ whole genome shotgun (WGS) entry which is preliminary data.</text>
</comment>
<keyword evidence="4" id="KW-0808">Transferase</keyword>
<evidence type="ECO:0000256" key="5">
    <source>
        <dbReference type="ARBA" id="ARBA00022691"/>
    </source>
</evidence>
<keyword evidence="6" id="KW-0680">Restriction system</keyword>
<keyword evidence="5" id="KW-0949">S-adenosyl-L-methionine</keyword>
<gene>
    <name evidence="9" type="ORF">A2I96_17860</name>
</gene>
<dbReference type="GO" id="GO:0009307">
    <property type="term" value="P:DNA restriction-modification system"/>
    <property type="evidence" value="ECO:0007669"/>
    <property type="project" value="UniProtKB-KW"/>
</dbReference>
<accession>A0ABD4EJY1</accession>
<dbReference type="GO" id="GO:0032259">
    <property type="term" value="P:methylation"/>
    <property type="evidence" value="ECO:0007669"/>
    <property type="project" value="UniProtKB-KW"/>
</dbReference>
<evidence type="ECO:0000256" key="3">
    <source>
        <dbReference type="ARBA" id="ARBA00022603"/>
    </source>
</evidence>
<name>A0ABD4EJY1_9GAMM</name>
<evidence type="ECO:0000256" key="2">
    <source>
        <dbReference type="ARBA" id="ARBA00011900"/>
    </source>
</evidence>
<keyword evidence="3" id="KW-0489">Methyltransferase</keyword>
<dbReference type="Proteomes" id="UP000075763">
    <property type="component" value="Unassembled WGS sequence"/>
</dbReference>
<comment type="catalytic activity">
    <reaction evidence="7">
        <text>a 2'-deoxyadenosine in DNA + S-adenosyl-L-methionine = an N(6)-methyl-2'-deoxyadenosine in DNA + S-adenosyl-L-homocysteine + H(+)</text>
        <dbReference type="Rhea" id="RHEA:15197"/>
        <dbReference type="Rhea" id="RHEA-COMP:12418"/>
        <dbReference type="Rhea" id="RHEA-COMP:12419"/>
        <dbReference type="ChEBI" id="CHEBI:15378"/>
        <dbReference type="ChEBI" id="CHEBI:57856"/>
        <dbReference type="ChEBI" id="CHEBI:59789"/>
        <dbReference type="ChEBI" id="CHEBI:90615"/>
        <dbReference type="ChEBI" id="CHEBI:90616"/>
        <dbReference type="EC" id="2.1.1.72"/>
    </reaction>
</comment>
<protein>
    <recommendedName>
        <fullName evidence="2">site-specific DNA-methyltransferase (adenine-specific)</fullName>
        <ecNumber evidence="2">2.1.1.72</ecNumber>
    </recommendedName>
</protein>
<evidence type="ECO:0000256" key="4">
    <source>
        <dbReference type="ARBA" id="ARBA00022679"/>
    </source>
</evidence>
<dbReference type="InterPro" id="IPR003356">
    <property type="entry name" value="DNA_methylase_A-5"/>
</dbReference>
<evidence type="ECO:0000259" key="8">
    <source>
        <dbReference type="Pfam" id="PF02384"/>
    </source>
</evidence>
<dbReference type="AlphaFoldDB" id="A0ABD4EJY1"/>
<dbReference type="EMBL" id="LVCN01000047">
    <property type="protein sequence ID" value="KYL32369.1"/>
    <property type="molecule type" value="Genomic_DNA"/>
</dbReference>
<dbReference type="InterPro" id="IPR029063">
    <property type="entry name" value="SAM-dependent_MTases_sf"/>
</dbReference>
<evidence type="ECO:0000256" key="6">
    <source>
        <dbReference type="ARBA" id="ARBA00022747"/>
    </source>
</evidence>
<evidence type="ECO:0000256" key="1">
    <source>
        <dbReference type="ARBA" id="ARBA00006594"/>
    </source>
</evidence>
<sequence length="457" mass="52074">MNNDVIESLVSTVIQSYKYVGFTNDTIHERDLYLTLLTCVLVKSPNLDNLITEFKQKKSNHEFLATVRKYSTNELLTPALRAFLNELVELTNNSDGALVFHEVFQLSDNSDIQKLSRQDSVTLYTRVLQRLQAMNLPDHFAADFSYQALPFSFAELYSKLLQPQHKSRVYDPYAIAGESIVDFALQNQNLSITTESVNQSSRYIRHQLLIAGVSELNTMNSFALDPATNVKKGEFDYAITLLQPSIYSEIEDIRGDNSKALKGNYEENRIPKAVLKSRFWEHALIHHMLYSLNDSGKAVIITGKGPLSRHSDFHSRKQLVDNNQIDAIIQLPPKLLDARTVPLFAIVLNKKRSNKDKITFIDARNCYTPDAGINILTSIDDIAEAYRNQNSQSVKLELVTPDKVIKHGYSLNVDTYIAHDKRDYEDIDVEAVQQALLKQQRHTDLIIRKLNSTFSFK</sequence>
<evidence type="ECO:0000256" key="7">
    <source>
        <dbReference type="ARBA" id="ARBA00047942"/>
    </source>
</evidence>
<dbReference type="Gene3D" id="3.40.50.150">
    <property type="entry name" value="Vaccinia Virus protein VP39"/>
    <property type="match status" value="1"/>
</dbReference>
<dbReference type="InterPro" id="IPR051537">
    <property type="entry name" value="DNA_Adenine_Mtase"/>
</dbReference>
<proteinExistence type="inferred from homology"/>
<dbReference type="PANTHER" id="PTHR42933">
    <property type="entry name" value="SLR6095 PROTEIN"/>
    <property type="match status" value="1"/>
</dbReference>
<reference evidence="9 10" key="1">
    <citation type="submission" date="2016-03" db="EMBL/GenBank/DDBJ databases">
        <authorList>
            <person name="Zhang H."/>
            <person name="Liu R."/>
            <person name="Wang M."/>
            <person name="Wang H."/>
            <person name="Wang L."/>
            <person name="Song L."/>
        </authorList>
    </citation>
    <scope>NUCLEOTIDE SEQUENCE [LARGE SCALE GENOMIC DNA]</scope>
    <source>
        <strain evidence="9 10">DSM 16099</strain>
    </source>
</reference>
<dbReference type="SUPFAM" id="SSF53335">
    <property type="entry name" value="S-adenosyl-L-methionine-dependent methyltransferases"/>
    <property type="match status" value="1"/>
</dbReference>
<dbReference type="EC" id="2.1.1.72" evidence="2"/>
<organism evidence="9 10">
    <name type="scientific">Pseudoalteromonas tetraodonis</name>
    <dbReference type="NCBI Taxonomy" id="43659"/>
    <lineage>
        <taxon>Bacteria</taxon>
        <taxon>Pseudomonadati</taxon>
        <taxon>Pseudomonadota</taxon>
        <taxon>Gammaproteobacteria</taxon>
        <taxon>Alteromonadales</taxon>
        <taxon>Pseudoalteromonadaceae</taxon>
        <taxon>Pseudoalteromonas</taxon>
    </lineage>
</organism>
<evidence type="ECO:0000313" key="10">
    <source>
        <dbReference type="Proteomes" id="UP000075763"/>
    </source>
</evidence>
<comment type="similarity">
    <text evidence="1">Belongs to the N(4)/N(6)-methyltransferase family.</text>
</comment>
<dbReference type="GO" id="GO:0009007">
    <property type="term" value="F:site-specific DNA-methyltransferase (adenine-specific) activity"/>
    <property type="evidence" value="ECO:0007669"/>
    <property type="project" value="UniProtKB-EC"/>
</dbReference>
<feature type="domain" description="DNA methylase adenine-specific" evidence="8">
    <location>
        <begin position="152"/>
        <end position="421"/>
    </location>
</feature>
<evidence type="ECO:0000313" key="9">
    <source>
        <dbReference type="EMBL" id="KYL32369.1"/>
    </source>
</evidence>
<dbReference type="Pfam" id="PF02384">
    <property type="entry name" value="N6_Mtase"/>
    <property type="match status" value="1"/>
</dbReference>